<dbReference type="SUPFAM" id="SSF53756">
    <property type="entry name" value="UDP-Glycosyltransferase/glycogen phosphorylase"/>
    <property type="match status" value="1"/>
</dbReference>
<name>A0A1Y4QGJ0_9FIRM</name>
<accession>A0A1Y4QGJ0</accession>
<proteinExistence type="predicted"/>
<dbReference type="PANTHER" id="PTHR12526:SF630">
    <property type="entry name" value="GLYCOSYLTRANSFERASE"/>
    <property type="match status" value="1"/>
</dbReference>
<feature type="domain" description="Glycosyl transferase family 1" evidence="1">
    <location>
        <begin position="201"/>
        <end position="351"/>
    </location>
</feature>
<dbReference type="RefSeq" id="WP_087257798.1">
    <property type="nucleotide sequence ID" value="NZ_NFLB01000014.1"/>
</dbReference>
<comment type="caution">
    <text evidence="2">The sequence shown here is derived from an EMBL/GenBank/DDBJ whole genome shotgun (WGS) entry which is preliminary data.</text>
</comment>
<evidence type="ECO:0000313" key="3">
    <source>
        <dbReference type="Proteomes" id="UP000196258"/>
    </source>
</evidence>
<sequence length="354" mass="41675">MDKNNKKKSILFVCVGINAGGIERALINILNTIDYSKYSVDLLLWNITGDLYKYLNPNVNLIDGIEYRVKNISELKKSFSSIEYFRYIIFLFLECIGIPWKIFRKLDSDYDIAIAFSHYDYSPMFVLDKVNAIKKYMWFHNGKYIVSKKRHKINKKIYKQFDKVICVSRPTYIELKKYFPDNNNFVIRYNDIDKEFIIKQSLEFKPNFDKNKINIVTVGRLFDDKGIDIALACAKKLLINNYNFKWYFIGNGGMRKKYEDYIVSNNLEKNCILLGVMPNPYPYMRYADIYVQPSRIESFGLTVCEAKILNKFIIASSIDALEEQLKNYNYSILCSNDAESMYINIKKVIDNDFL</sequence>
<dbReference type="CDD" id="cd03811">
    <property type="entry name" value="GT4_GT28_WabH-like"/>
    <property type="match status" value="1"/>
</dbReference>
<evidence type="ECO:0000313" key="2">
    <source>
        <dbReference type="EMBL" id="OUQ04141.1"/>
    </source>
</evidence>
<dbReference type="GO" id="GO:0016757">
    <property type="term" value="F:glycosyltransferase activity"/>
    <property type="evidence" value="ECO:0007669"/>
    <property type="project" value="InterPro"/>
</dbReference>
<evidence type="ECO:0000259" key="1">
    <source>
        <dbReference type="Pfam" id="PF00534"/>
    </source>
</evidence>
<protein>
    <recommendedName>
        <fullName evidence="1">Glycosyl transferase family 1 domain-containing protein</fullName>
    </recommendedName>
</protein>
<dbReference type="InterPro" id="IPR001296">
    <property type="entry name" value="Glyco_trans_1"/>
</dbReference>
<dbReference type="PANTHER" id="PTHR12526">
    <property type="entry name" value="GLYCOSYLTRANSFERASE"/>
    <property type="match status" value="1"/>
</dbReference>
<organism evidence="2 3">
    <name type="scientific">Thomasclavelia spiroformis</name>
    <dbReference type="NCBI Taxonomy" id="29348"/>
    <lineage>
        <taxon>Bacteria</taxon>
        <taxon>Bacillati</taxon>
        <taxon>Bacillota</taxon>
        <taxon>Erysipelotrichia</taxon>
        <taxon>Erysipelotrichales</taxon>
        <taxon>Coprobacillaceae</taxon>
        <taxon>Thomasclavelia</taxon>
    </lineage>
</organism>
<dbReference type="Proteomes" id="UP000196258">
    <property type="component" value="Unassembled WGS sequence"/>
</dbReference>
<dbReference type="EMBL" id="NFLB01000014">
    <property type="protein sequence ID" value="OUQ04141.1"/>
    <property type="molecule type" value="Genomic_DNA"/>
</dbReference>
<dbReference type="Pfam" id="PF00534">
    <property type="entry name" value="Glycos_transf_1"/>
    <property type="match status" value="1"/>
</dbReference>
<dbReference type="Gene3D" id="3.40.50.2000">
    <property type="entry name" value="Glycogen Phosphorylase B"/>
    <property type="match status" value="2"/>
</dbReference>
<gene>
    <name evidence="2" type="ORF">B5E91_11525</name>
</gene>
<dbReference type="AlphaFoldDB" id="A0A1Y4QGJ0"/>
<reference evidence="3" key="1">
    <citation type="submission" date="2017-04" db="EMBL/GenBank/DDBJ databases">
        <title>Function of individual gut microbiota members based on whole genome sequencing of pure cultures obtained from chicken caecum.</title>
        <authorList>
            <person name="Medvecky M."/>
            <person name="Cejkova D."/>
            <person name="Polansky O."/>
            <person name="Karasova D."/>
            <person name="Kubasova T."/>
            <person name="Cizek A."/>
            <person name="Rychlik I."/>
        </authorList>
    </citation>
    <scope>NUCLEOTIDE SEQUENCE [LARGE SCALE GENOMIC DNA]</scope>
    <source>
        <strain evidence="3">An149</strain>
    </source>
</reference>